<dbReference type="PROSITE" id="PS50928">
    <property type="entry name" value="ABC_TM1"/>
    <property type="match status" value="1"/>
</dbReference>
<dbReference type="Proteomes" id="UP000426246">
    <property type="component" value="Chromosome"/>
</dbReference>
<evidence type="ECO:0000256" key="2">
    <source>
        <dbReference type="ARBA" id="ARBA00022448"/>
    </source>
</evidence>
<keyword evidence="10" id="KW-1185">Reference proteome</keyword>
<evidence type="ECO:0000313" key="10">
    <source>
        <dbReference type="Proteomes" id="UP000426246"/>
    </source>
</evidence>
<dbReference type="AlphaFoldDB" id="A0A6B8RDX0"/>
<dbReference type="PANTHER" id="PTHR43744:SF8">
    <property type="entry name" value="SN-GLYCEROL-3-PHOSPHATE TRANSPORT SYSTEM PERMEASE PROTEIN UGPE"/>
    <property type="match status" value="1"/>
</dbReference>
<dbReference type="InterPro" id="IPR035906">
    <property type="entry name" value="MetI-like_sf"/>
</dbReference>
<dbReference type="OrthoDB" id="9771544at2"/>
<keyword evidence="5 7" id="KW-1133">Transmembrane helix</keyword>
<evidence type="ECO:0000256" key="5">
    <source>
        <dbReference type="ARBA" id="ARBA00022989"/>
    </source>
</evidence>
<feature type="transmembrane region" description="Helical" evidence="7">
    <location>
        <begin position="71"/>
        <end position="96"/>
    </location>
</feature>
<keyword evidence="6 7" id="KW-0472">Membrane</keyword>
<accession>A0A6B8RDX0</accession>
<evidence type="ECO:0000256" key="1">
    <source>
        <dbReference type="ARBA" id="ARBA00004651"/>
    </source>
</evidence>
<feature type="transmembrane region" description="Helical" evidence="7">
    <location>
        <begin position="12"/>
        <end position="32"/>
    </location>
</feature>
<dbReference type="Gene3D" id="1.10.3720.10">
    <property type="entry name" value="MetI-like"/>
    <property type="match status" value="1"/>
</dbReference>
<keyword evidence="4 7" id="KW-0812">Transmembrane</keyword>
<dbReference type="PANTHER" id="PTHR43744">
    <property type="entry name" value="ABC TRANSPORTER PERMEASE PROTEIN MG189-RELATED-RELATED"/>
    <property type="match status" value="1"/>
</dbReference>
<feature type="transmembrane region" description="Helical" evidence="7">
    <location>
        <begin position="108"/>
        <end position="131"/>
    </location>
</feature>
<evidence type="ECO:0000313" key="9">
    <source>
        <dbReference type="EMBL" id="QGQ93576.1"/>
    </source>
</evidence>
<dbReference type="Pfam" id="PF00528">
    <property type="entry name" value="BPD_transp_1"/>
    <property type="match status" value="1"/>
</dbReference>
<evidence type="ECO:0000256" key="3">
    <source>
        <dbReference type="ARBA" id="ARBA00022475"/>
    </source>
</evidence>
<protein>
    <submittedName>
        <fullName evidence="9">Carbohydrate ABC transporter permease</fullName>
    </submittedName>
</protein>
<feature type="domain" description="ABC transmembrane type-1" evidence="8">
    <location>
        <begin position="72"/>
        <end position="264"/>
    </location>
</feature>
<dbReference type="KEGG" id="ppsc:EHS13_00895"/>
<evidence type="ECO:0000259" key="8">
    <source>
        <dbReference type="PROSITE" id="PS50928"/>
    </source>
</evidence>
<proteinExistence type="inferred from homology"/>
<comment type="subcellular location">
    <subcellularLocation>
        <location evidence="1 7">Cell membrane</location>
        <topology evidence="1 7">Multi-pass membrane protein</topology>
    </subcellularLocation>
</comment>
<dbReference type="InterPro" id="IPR000515">
    <property type="entry name" value="MetI-like"/>
</dbReference>
<dbReference type="RefSeq" id="WP_155698489.1">
    <property type="nucleotide sequence ID" value="NZ_CP034235.1"/>
</dbReference>
<evidence type="ECO:0000256" key="7">
    <source>
        <dbReference type="RuleBase" id="RU363032"/>
    </source>
</evidence>
<feature type="transmembrane region" description="Helical" evidence="7">
    <location>
        <begin position="143"/>
        <end position="161"/>
    </location>
</feature>
<keyword evidence="3" id="KW-1003">Cell membrane</keyword>
<feature type="transmembrane region" description="Helical" evidence="7">
    <location>
        <begin position="182"/>
        <end position="204"/>
    </location>
</feature>
<dbReference type="GO" id="GO:0055085">
    <property type="term" value="P:transmembrane transport"/>
    <property type="evidence" value="ECO:0007669"/>
    <property type="project" value="InterPro"/>
</dbReference>
<keyword evidence="2 7" id="KW-0813">Transport</keyword>
<feature type="transmembrane region" description="Helical" evidence="7">
    <location>
        <begin position="243"/>
        <end position="263"/>
    </location>
</feature>
<organism evidence="9 10">
    <name type="scientific">Paenibacillus psychroresistens</name>
    <dbReference type="NCBI Taxonomy" id="1778678"/>
    <lineage>
        <taxon>Bacteria</taxon>
        <taxon>Bacillati</taxon>
        <taxon>Bacillota</taxon>
        <taxon>Bacilli</taxon>
        <taxon>Bacillales</taxon>
        <taxon>Paenibacillaceae</taxon>
        <taxon>Paenibacillus</taxon>
    </lineage>
</organism>
<dbReference type="GO" id="GO:0005886">
    <property type="term" value="C:plasma membrane"/>
    <property type="evidence" value="ECO:0007669"/>
    <property type="project" value="UniProtKB-SubCell"/>
</dbReference>
<dbReference type="CDD" id="cd06261">
    <property type="entry name" value="TM_PBP2"/>
    <property type="match status" value="1"/>
</dbReference>
<dbReference type="SUPFAM" id="SSF161098">
    <property type="entry name" value="MetI-like"/>
    <property type="match status" value="1"/>
</dbReference>
<evidence type="ECO:0000256" key="6">
    <source>
        <dbReference type="ARBA" id="ARBA00023136"/>
    </source>
</evidence>
<comment type="similarity">
    <text evidence="7">Belongs to the binding-protein-dependent transport system permease family.</text>
</comment>
<evidence type="ECO:0000256" key="4">
    <source>
        <dbReference type="ARBA" id="ARBA00022692"/>
    </source>
</evidence>
<reference evidence="10" key="1">
    <citation type="submission" date="2018-11" db="EMBL/GenBank/DDBJ databases">
        <title>Complete genome sequence of Paenibacillus sp. ML311-T8.</title>
        <authorList>
            <person name="Nam Y.-D."/>
            <person name="Kang J."/>
            <person name="Chung W.-H."/>
            <person name="Park Y.S."/>
        </authorList>
    </citation>
    <scope>NUCLEOTIDE SEQUENCE [LARGE SCALE GENOMIC DNA]</scope>
    <source>
        <strain evidence="10">ML311-T8</strain>
    </source>
</reference>
<dbReference type="EMBL" id="CP034235">
    <property type="protein sequence ID" value="QGQ93576.1"/>
    <property type="molecule type" value="Genomic_DNA"/>
</dbReference>
<sequence length="281" mass="31554">MKTSAQKLLRALHYLALSIISVLMTFPFFWMVSSALKTNDEIFAFPPTLWPAHPLWGNFLDAWHAAPFGRYLLNSIFVAGTIVVIQVINSSMMAYALTQMRFVFRRTVMGVVLISYMLPATATYLPAYIILSKLHLIDTYTGLIISNSVSVFSIFLMRTAFLQISKELAEAAKIDGASHFRILWSVFIPLTRPMITVMSLITFISQYNNYFWPSLITKNPDLRLVSAGLRSFFVEGGAYGLKWPLIMAGSAITIIPLIILFIVSQKVIMQGVSYSVEVNKG</sequence>
<gene>
    <name evidence="9" type="ORF">EHS13_00895</name>
</gene>
<name>A0A6B8RDX0_9BACL</name>